<evidence type="ECO:0000256" key="7">
    <source>
        <dbReference type="ARBA" id="ARBA00023136"/>
    </source>
</evidence>
<feature type="transmembrane region" description="Helical" evidence="8">
    <location>
        <begin position="6"/>
        <end position="24"/>
    </location>
</feature>
<keyword evidence="4" id="KW-0653">Protein transport</keyword>
<dbReference type="InterPro" id="IPR003369">
    <property type="entry name" value="TatA/B/E"/>
</dbReference>
<keyword evidence="7 8" id="KW-0472">Membrane</keyword>
<evidence type="ECO:0000256" key="5">
    <source>
        <dbReference type="ARBA" id="ARBA00022989"/>
    </source>
</evidence>
<evidence type="ECO:0000256" key="8">
    <source>
        <dbReference type="SAM" id="Phobius"/>
    </source>
</evidence>
<comment type="subcellular location">
    <subcellularLocation>
        <location evidence="1">Membrane</location>
        <topology evidence="1">Single-pass membrane protein</topology>
    </subcellularLocation>
</comment>
<gene>
    <name evidence="9" type="ORF">UU03_C0013G0005</name>
</gene>
<protein>
    <submittedName>
        <fullName evidence="9">Sec-independent protein translocase protein TatA</fullName>
    </submittedName>
</protein>
<reference evidence="9 10" key="1">
    <citation type="journal article" date="2015" name="Nature">
        <title>rRNA introns, odd ribosomes, and small enigmatic genomes across a large radiation of phyla.</title>
        <authorList>
            <person name="Brown C.T."/>
            <person name="Hug L.A."/>
            <person name="Thomas B.C."/>
            <person name="Sharon I."/>
            <person name="Castelle C.J."/>
            <person name="Singh A."/>
            <person name="Wilkins M.J."/>
            <person name="Williams K.H."/>
            <person name="Banfield J.F."/>
        </authorList>
    </citation>
    <scope>NUCLEOTIDE SEQUENCE [LARGE SCALE GENOMIC DNA]</scope>
</reference>
<name>A0A0G0SDY7_9BACT</name>
<dbReference type="EMBL" id="LBZB01000013">
    <property type="protein sequence ID" value="KKR63079.1"/>
    <property type="molecule type" value="Genomic_DNA"/>
</dbReference>
<proteinExistence type="predicted"/>
<dbReference type="Proteomes" id="UP000034613">
    <property type="component" value="Unassembled WGS sequence"/>
</dbReference>
<dbReference type="GO" id="GO:0016020">
    <property type="term" value="C:membrane"/>
    <property type="evidence" value="ECO:0007669"/>
    <property type="project" value="UniProtKB-ARBA"/>
</dbReference>
<keyword evidence="5 8" id="KW-1133">Transmembrane helix</keyword>
<sequence length="65" mass="7019">MFGVLHNIGTAEVIIIAALIILFFGGRKLSEFAQGLRQSKKEFNKIKEDLEKPADTKSSPSGGGN</sequence>
<comment type="caution">
    <text evidence="9">The sequence shown here is derived from an EMBL/GenBank/DDBJ whole genome shotgun (WGS) entry which is preliminary data.</text>
</comment>
<evidence type="ECO:0000256" key="6">
    <source>
        <dbReference type="ARBA" id="ARBA00023010"/>
    </source>
</evidence>
<dbReference type="AlphaFoldDB" id="A0A0G0SDY7"/>
<evidence type="ECO:0000256" key="4">
    <source>
        <dbReference type="ARBA" id="ARBA00022927"/>
    </source>
</evidence>
<evidence type="ECO:0000313" key="9">
    <source>
        <dbReference type="EMBL" id="KKR63079.1"/>
    </source>
</evidence>
<evidence type="ECO:0000256" key="1">
    <source>
        <dbReference type="ARBA" id="ARBA00004167"/>
    </source>
</evidence>
<keyword evidence="3 8" id="KW-0812">Transmembrane</keyword>
<keyword evidence="2" id="KW-0813">Transport</keyword>
<dbReference type="Pfam" id="PF02416">
    <property type="entry name" value="TatA_B_E"/>
    <property type="match status" value="1"/>
</dbReference>
<organism evidence="9 10">
    <name type="scientific">Candidatus Woesebacteria bacterium GW2011_GWA1_40_45</name>
    <dbReference type="NCBI Taxonomy" id="1618554"/>
    <lineage>
        <taxon>Bacteria</taxon>
        <taxon>Candidatus Woeseibacteriota</taxon>
    </lineage>
</organism>
<evidence type="ECO:0000256" key="3">
    <source>
        <dbReference type="ARBA" id="ARBA00022692"/>
    </source>
</evidence>
<evidence type="ECO:0000256" key="2">
    <source>
        <dbReference type="ARBA" id="ARBA00022448"/>
    </source>
</evidence>
<keyword evidence="6" id="KW-0811">Translocation</keyword>
<dbReference type="Gene3D" id="1.20.5.3310">
    <property type="match status" value="1"/>
</dbReference>
<dbReference type="GO" id="GO:0015031">
    <property type="term" value="P:protein transport"/>
    <property type="evidence" value="ECO:0007669"/>
    <property type="project" value="UniProtKB-KW"/>
</dbReference>
<accession>A0A0G0SDY7</accession>
<evidence type="ECO:0000313" key="10">
    <source>
        <dbReference type="Proteomes" id="UP000034613"/>
    </source>
</evidence>